<dbReference type="HOGENOM" id="CLU_000288_81_2_1"/>
<dbReference type="EMBL" id="KN833042">
    <property type="protein sequence ID" value="KIM75763.1"/>
    <property type="molecule type" value="Genomic_DNA"/>
</dbReference>
<dbReference type="EC" id="2.7.11.1" evidence="1"/>
<reference evidence="12" key="2">
    <citation type="submission" date="2015-01" db="EMBL/GenBank/DDBJ databases">
        <title>Evolutionary Origins and Diversification of the Mycorrhizal Mutualists.</title>
        <authorList>
            <consortium name="DOE Joint Genome Institute"/>
            <consortium name="Mycorrhizal Genomics Consortium"/>
            <person name="Kohler A."/>
            <person name="Kuo A."/>
            <person name="Nagy L.G."/>
            <person name="Floudas D."/>
            <person name="Copeland A."/>
            <person name="Barry K.W."/>
            <person name="Cichocki N."/>
            <person name="Veneault-Fourrey C."/>
            <person name="LaButti K."/>
            <person name="Lindquist E.A."/>
            <person name="Lipzen A."/>
            <person name="Lundell T."/>
            <person name="Morin E."/>
            <person name="Murat C."/>
            <person name="Riley R."/>
            <person name="Ohm R."/>
            <person name="Sun H."/>
            <person name="Tunlid A."/>
            <person name="Henrissat B."/>
            <person name="Grigoriev I.V."/>
            <person name="Hibbett D.S."/>
            <person name="Martin F."/>
        </authorList>
    </citation>
    <scope>NUCLEOTIDE SEQUENCE [LARGE SCALE GENOMIC DNA]</scope>
    <source>
        <strain evidence="12">F 1598</strain>
    </source>
</reference>
<comment type="catalytic activity">
    <reaction evidence="8">
        <text>L-seryl-[protein] + ATP = O-phospho-L-seryl-[protein] + ADP + H(+)</text>
        <dbReference type="Rhea" id="RHEA:17989"/>
        <dbReference type="Rhea" id="RHEA-COMP:9863"/>
        <dbReference type="Rhea" id="RHEA-COMP:11604"/>
        <dbReference type="ChEBI" id="CHEBI:15378"/>
        <dbReference type="ChEBI" id="CHEBI:29999"/>
        <dbReference type="ChEBI" id="CHEBI:30616"/>
        <dbReference type="ChEBI" id="CHEBI:83421"/>
        <dbReference type="ChEBI" id="CHEBI:456216"/>
        <dbReference type="EC" id="2.7.11.1"/>
    </reaction>
</comment>
<evidence type="ECO:0000256" key="6">
    <source>
        <dbReference type="ARBA" id="ARBA00022840"/>
    </source>
</evidence>
<evidence type="ECO:0000259" key="10">
    <source>
        <dbReference type="PROSITE" id="PS50011"/>
    </source>
</evidence>
<dbReference type="Gene3D" id="3.30.200.20">
    <property type="entry name" value="Phosphorylase Kinase, domain 1"/>
    <property type="match status" value="1"/>
</dbReference>
<dbReference type="InterPro" id="IPR051334">
    <property type="entry name" value="SRPK"/>
</dbReference>
<dbReference type="GO" id="GO:0050684">
    <property type="term" value="P:regulation of mRNA processing"/>
    <property type="evidence" value="ECO:0007669"/>
    <property type="project" value="TreeGrafter"/>
</dbReference>
<keyword evidence="5" id="KW-0418">Kinase</keyword>
<dbReference type="GO" id="GO:0005737">
    <property type="term" value="C:cytoplasm"/>
    <property type="evidence" value="ECO:0007669"/>
    <property type="project" value="TreeGrafter"/>
</dbReference>
<organism evidence="11 12">
    <name type="scientific">Piloderma croceum (strain F 1598)</name>
    <dbReference type="NCBI Taxonomy" id="765440"/>
    <lineage>
        <taxon>Eukaryota</taxon>
        <taxon>Fungi</taxon>
        <taxon>Dikarya</taxon>
        <taxon>Basidiomycota</taxon>
        <taxon>Agaricomycotina</taxon>
        <taxon>Agaricomycetes</taxon>
        <taxon>Agaricomycetidae</taxon>
        <taxon>Atheliales</taxon>
        <taxon>Atheliaceae</taxon>
        <taxon>Piloderma</taxon>
    </lineage>
</organism>
<dbReference type="InParanoid" id="A0A0C3APE6"/>
<evidence type="ECO:0000256" key="4">
    <source>
        <dbReference type="ARBA" id="ARBA00022741"/>
    </source>
</evidence>
<dbReference type="GO" id="GO:0005634">
    <property type="term" value="C:nucleus"/>
    <property type="evidence" value="ECO:0007669"/>
    <property type="project" value="TreeGrafter"/>
</dbReference>
<proteinExistence type="predicted"/>
<dbReference type="GO" id="GO:0005524">
    <property type="term" value="F:ATP binding"/>
    <property type="evidence" value="ECO:0007669"/>
    <property type="project" value="UniProtKB-UniRule"/>
</dbReference>
<protein>
    <recommendedName>
        <fullName evidence="1">non-specific serine/threonine protein kinase</fullName>
        <ecNumber evidence="1">2.7.11.1</ecNumber>
    </recommendedName>
</protein>
<evidence type="ECO:0000256" key="3">
    <source>
        <dbReference type="ARBA" id="ARBA00022679"/>
    </source>
</evidence>
<dbReference type="SUPFAM" id="SSF56112">
    <property type="entry name" value="Protein kinase-like (PK-like)"/>
    <property type="match status" value="1"/>
</dbReference>
<dbReference type="PANTHER" id="PTHR47634">
    <property type="entry name" value="PROTEIN KINASE DOMAIN-CONTAINING PROTEIN-RELATED"/>
    <property type="match status" value="1"/>
</dbReference>
<dbReference type="Gene3D" id="1.10.510.10">
    <property type="entry name" value="Transferase(Phosphotransferase) domain 1"/>
    <property type="match status" value="2"/>
</dbReference>
<evidence type="ECO:0000256" key="1">
    <source>
        <dbReference type="ARBA" id="ARBA00012513"/>
    </source>
</evidence>
<dbReference type="Proteomes" id="UP000054166">
    <property type="component" value="Unassembled WGS sequence"/>
</dbReference>
<dbReference type="AlphaFoldDB" id="A0A0C3APE6"/>
<name>A0A0C3APE6_PILCF</name>
<dbReference type="PROSITE" id="PS00107">
    <property type="entry name" value="PROTEIN_KINASE_ATP"/>
    <property type="match status" value="1"/>
</dbReference>
<comment type="catalytic activity">
    <reaction evidence="7">
        <text>L-threonyl-[protein] + ATP = O-phospho-L-threonyl-[protein] + ADP + H(+)</text>
        <dbReference type="Rhea" id="RHEA:46608"/>
        <dbReference type="Rhea" id="RHEA-COMP:11060"/>
        <dbReference type="Rhea" id="RHEA-COMP:11605"/>
        <dbReference type="ChEBI" id="CHEBI:15378"/>
        <dbReference type="ChEBI" id="CHEBI:30013"/>
        <dbReference type="ChEBI" id="CHEBI:30616"/>
        <dbReference type="ChEBI" id="CHEBI:61977"/>
        <dbReference type="ChEBI" id="CHEBI:456216"/>
        <dbReference type="EC" id="2.7.11.1"/>
    </reaction>
</comment>
<evidence type="ECO:0000256" key="5">
    <source>
        <dbReference type="ARBA" id="ARBA00022777"/>
    </source>
</evidence>
<evidence type="ECO:0000256" key="7">
    <source>
        <dbReference type="ARBA" id="ARBA00047899"/>
    </source>
</evidence>
<dbReference type="InterPro" id="IPR000719">
    <property type="entry name" value="Prot_kinase_dom"/>
</dbReference>
<dbReference type="PROSITE" id="PS50011">
    <property type="entry name" value="PROTEIN_KINASE_DOM"/>
    <property type="match status" value="1"/>
</dbReference>
<evidence type="ECO:0000256" key="8">
    <source>
        <dbReference type="ARBA" id="ARBA00048679"/>
    </source>
</evidence>
<feature type="domain" description="Protein kinase" evidence="10">
    <location>
        <begin position="29"/>
        <end position="348"/>
    </location>
</feature>
<reference evidence="11 12" key="1">
    <citation type="submission" date="2014-04" db="EMBL/GenBank/DDBJ databases">
        <authorList>
            <consortium name="DOE Joint Genome Institute"/>
            <person name="Kuo A."/>
            <person name="Tarkka M."/>
            <person name="Buscot F."/>
            <person name="Kohler A."/>
            <person name="Nagy L.G."/>
            <person name="Floudas D."/>
            <person name="Copeland A."/>
            <person name="Barry K.W."/>
            <person name="Cichocki N."/>
            <person name="Veneault-Fourrey C."/>
            <person name="LaButti K."/>
            <person name="Lindquist E.A."/>
            <person name="Lipzen A."/>
            <person name="Lundell T."/>
            <person name="Morin E."/>
            <person name="Murat C."/>
            <person name="Sun H."/>
            <person name="Tunlid A."/>
            <person name="Henrissat B."/>
            <person name="Grigoriev I.V."/>
            <person name="Hibbett D.S."/>
            <person name="Martin F."/>
            <person name="Nordberg H.P."/>
            <person name="Cantor M.N."/>
            <person name="Hua S.X."/>
        </authorList>
    </citation>
    <scope>NUCLEOTIDE SEQUENCE [LARGE SCALE GENOMIC DNA]</scope>
    <source>
        <strain evidence="11 12">F 1598</strain>
    </source>
</reference>
<keyword evidence="2" id="KW-0723">Serine/threonine-protein kinase</keyword>
<dbReference type="PANTHER" id="PTHR47634:SF9">
    <property type="entry name" value="PROTEIN KINASE DOMAIN-CONTAINING PROTEIN-RELATED"/>
    <property type="match status" value="1"/>
</dbReference>
<gene>
    <name evidence="11" type="ORF">PILCRDRAFT_13270</name>
</gene>
<keyword evidence="3" id="KW-0808">Transferase</keyword>
<evidence type="ECO:0000313" key="11">
    <source>
        <dbReference type="EMBL" id="KIM75763.1"/>
    </source>
</evidence>
<keyword evidence="6 9" id="KW-0067">ATP-binding</keyword>
<dbReference type="STRING" id="765440.A0A0C3APE6"/>
<dbReference type="GO" id="GO:0000245">
    <property type="term" value="P:spliceosomal complex assembly"/>
    <property type="evidence" value="ECO:0007669"/>
    <property type="project" value="TreeGrafter"/>
</dbReference>
<keyword evidence="4 9" id="KW-0547">Nucleotide-binding</keyword>
<evidence type="ECO:0000256" key="2">
    <source>
        <dbReference type="ARBA" id="ARBA00022527"/>
    </source>
</evidence>
<sequence>MIGAEPLSGYKYGGYHPVHIGDKLHGDRFTILHKLGWGSYATIWLARDSAVLEPRYVALKIIVATLVNTSNEINILQYLRNESKSRIHPGSEHVLGHLDDFRVSGPNGTHHVLVFDVLGPSPDELRNGNEDGEELVWKRSRIISKEVALGIAYLHELGVIHGDLHSSNIAFSVPDLRGTQEAVVIGYLGPIRKYAVPANGKMSHPQYLVEPTSFTKYVLNISEENGAQFPWKIKIFDFGEGSFDFIISIYEIVGQNSVFSSYDNDVDYLCRQYSQRIGQLPERWRAYWSGKELKSRPFEQYLKSDILVDYRELTGDDTNDLSNLLRQMLVLDPKQRSTVHEILGHKWFNPTQSR</sequence>
<evidence type="ECO:0000256" key="9">
    <source>
        <dbReference type="PROSITE-ProRule" id="PRU10141"/>
    </source>
</evidence>
<keyword evidence="12" id="KW-1185">Reference proteome</keyword>
<feature type="binding site" evidence="9">
    <location>
        <position position="60"/>
    </location>
    <ligand>
        <name>ATP</name>
        <dbReference type="ChEBI" id="CHEBI:30616"/>
    </ligand>
</feature>
<dbReference type="OrthoDB" id="5979581at2759"/>
<accession>A0A0C3APE6</accession>
<evidence type="ECO:0000313" key="12">
    <source>
        <dbReference type="Proteomes" id="UP000054166"/>
    </source>
</evidence>
<dbReference type="InterPro" id="IPR011009">
    <property type="entry name" value="Kinase-like_dom_sf"/>
</dbReference>
<dbReference type="InterPro" id="IPR017441">
    <property type="entry name" value="Protein_kinase_ATP_BS"/>
</dbReference>
<dbReference type="SMART" id="SM00220">
    <property type="entry name" value="S_TKc"/>
    <property type="match status" value="1"/>
</dbReference>
<dbReference type="GO" id="GO:0004674">
    <property type="term" value="F:protein serine/threonine kinase activity"/>
    <property type="evidence" value="ECO:0007669"/>
    <property type="project" value="UniProtKB-KW"/>
</dbReference>